<organism evidence="10 11">
    <name type="scientific">Galleria mellonella</name>
    <name type="common">Greater wax moth</name>
    <dbReference type="NCBI Taxonomy" id="7137"/>
    <lineage>
        <taxon>Eukaryota</taxon>
        <taxon>Metazoa</taxon>
        <taxon>Ecdysozoa</taxon>
        <taxon>Arthropoda</taxon>
        <taxon>Hexapoda</taxon>
        <taxon>Insecta</taxon>
        <taxon>Pterygota</taxon>
        <taxon>Neoptera</taxon>
        <taxon>Endopterygota</taxon>
        <taxon>Lepidoptera</taxon>
        <taxon>Glossata</taxon>
        <taxon>Ditrysia</taxon>
        <taxon>Pyraloidea</taxon>
        <taxon>Pyralidae</taxon>
        <taxon>Galleriinae</taxon>
        <taxon>Galleria</taxon>
    </lineage>
</organism>
<dbReference type="PANTHER" id="PTHR22730">
    <property type="entry name" value="PROMININ PROM PROTEIN"/>
    <property type="match status" value="1"/>
</dbReference>
<name>A0ABM3MVC7_GALME</name>
<accession>A0ABM3MVC7</accession>
<sequence>MAVINLIFAILLLNRVTSQTSRTASHQESALNTLQENSTETIFTLQTRQIRATSETPLRAGTGNNLHTVESTVPNDRHPPQQHYQAISAIYSIKPKDKKRAVDERNDKSFLLNKKLLQNDIFRKNLSNPNRLVWDNCLEPNFRNNLRNLVESPRDMDDDNNDLPTIQNNKETGNILNKRDGDTANNLTIIKSWLDIYNSLKNSKTEERKQQKQDFIPVKKITQPFTNADITTNVESTTTVRIIPITREIFRKNTGVMNVTQNTIITENNIKASYTEDWFVANDKSKIRFSGLPHKEKYLIPTLKLENGFYPFTFMSEFFTLIYPFDFPVGLIKDIVWGKFTFPYSFLQSIKIESTFLGFIVLFACIALVIPSYLLVISILSIFSRSRCDDETETGALFPEAHDSDCNERIFVFVTLFTILLCCALISGMVVSNEQAHEAAEESRKVISYACADIASWLSAAARDLHHSLIPPVDLVLHAYQEDLKDIEPLLGDPIQHSIASESGIDLVFDSLADIIEETEDLSTKISSLREVSIRAGNLAATAAERIKDLARQIENLKKFCVAKDAPLCDTINTNSLVLQLKFELILQEQQLLQLRSLGVNNMTNAISAARKDFKRLPSVIATQTEQVRSDILRDVESRKAAIHSSSKILNDIVRYLTLGLHDLKRGLETDHDRIQKYDFWRWTLMLACLVTFSIIMMMLLLGIICGCAHAKGHGKRTLQVSAVWLCFGSLILWTVVSATFLITGHAEVYVCHALWDTPQYETLVALLDRPSPLLENDEGIFDSIFRELNNVTIDVSIKDVLRDCEKDRPAYVVFQLDKILDVNKETSYFEWQELQTDLGRLSSTIDVGLLKTISFKFNKLLNQMLIVSEVKLANYRMEYNGAVVGKDLPSLVDQLENIAAQVSDLTTAGRLETLATRTQRLYQTNIKPLEHLRAEVVFKLTELELQLMPFRRKLNISLSHIHTAQYYIDNQGEVIAQKKVSMYVSRLISHTASWRTHVLQSVGKYAARCNPLFSVYSALRTLLCSKYIASMHGWWLCGFLLGLTWCTTLTPLCVKLWRSYSRKIRSLEAITLSNLNSGQQETPTTALCDGSNWNTPGPPPPRSDSW</sequence>
<reference evidence="11" key="1">
    <citation type="submission" date="2025-08" db="UniProtKB">
        <authorList>
            <consortium name="RefSeq"/>
        </authorList>
    </citation>
    <scope>IDENTIFICATION</scope>
    <source>
        <tissue evidence="11">Whole larvae</tissue>
    </source>
</reference>
<evidence type="ECO:0000256" key="8">
    <source>
        <dbReference type="SAM" id="Phobius"/>
    </source>
</evidence>
<feature type="transmembrane region" description="Helical" evidence="8">
    <location>
        <begin position="410"/>
        <end position="431"/>
    </location>
</feature>
<feature type="compositionally biased region" description="Pro residues" evidence="7">
    <location>
        <begin position="1097"/>
        <end position="1107"/>
    </location>
</feature>
<keyword evidence="10" id="KW-1185">Reference proteome</keyword>
<comment type="subcellular location">
    <subcellularLocation>
        <location evidence="1">Membrane</location>
        <topology evidence="1">Multi-pass membrane protein</topology>
    </subcellularLocation>
</comment>
<evidence type="ECO:0000256" key="7">
    <source>
        <dbReference type="SAM" id="MobiDB-lite"/>
    </source>
</evidence>
<dbReference type="PANTHER" id="PTHR22730:SF1">
    <property type="entry name" value="PROMININ-LIKE PROTEIN"/>
    <property type="match status" value="1"/>
</dbReference>
<dbReference type="Proteomes" id="UP001652740">
    <property type="component" value="Unplaced"/>
</dbReference>
<evidence type="ECO:0000256" key="6">
    <source>
        <dbReference type="ARBA" id="ARBA00023180"/>
    </source>
</evidence>
<evidence type="ECO:0000256" key="9">
    <source>
        <dbReference type="SAM" id="SignalP"/>
    </source>
</evidence>
<dbReference type="InterPro" id="IPR008795">
    <property type="entry name" value="Prominin"/>
</dbReference>
<evidence type="ECO:0000256" key="1">
    <source>
        <dbReference type="ARBA" id="ARBA00004141"/>
    </source>
</evidence>
<evidence type="ECO:0000256" key="2">
    <source>
        <dbReference type="ARBA" id="ARBA00006058"/>
    </source>
</evidence>
<keyword evidence="5 8" id="KW-0472">Membrane</keyword>
<feature type="region of interest" description="Disordered" evidence="7">
    <location>
        <begin position="1079"/>
        <end position="1107"/>
    </location>
</feature>
<feature type="transmembrane region" description="Helical" evidence="8">
    <location>
        <begin position="1034"/>
        <end position="1058"/>
    </location>
</feature>
<feature type="transmembrane region" description="Helical" evidence="8">
    <location>
        <begin position="680"/>
        <end position="711"/>
    </location>
</feature>
<evidence type="ECO:0000313" key="10">
    <source>
        <dbReference type="Proteomes" id="UP001652740"/>
    </source>
</evidence>
<protein>
    <submittedName>
        <fullName evidence="11">Prominin-1-A</fullName>
    </submittedName>
</protein>
<proteinExistence type="inferred from homology"/>
<keyword evidence="6" id="KW-0325">Glycoprotein</keyword>
<comment type="similarity">
    <text evidence="2">Belongs to the prominin family.</text>
</comment>
<feature type="compositionally biased region" description="Polar residues" evidence="7">
    <location>
        <begin position="1079"/>
        <end position="1096"/>
    </location>
</feature>
<dbReference type="Pfam" id="PF05478">
    <property type="entry name" value="Prominin"/>
    <property type="match status" value="1"/>
</dbReference>
<evidence type="ECO:0000313" key="11">
    <source>
        <dbReference type="RefSeq" id="XP_052755312.1"/>
    </source>
</evidence>
<feature type="compositionally biased region" description="Polar residues" evidence="7">
    <location>
        <begin position="162"/>
        <end position="175"/>
    </location>
</feature>
<evidence type="ECO:0000256" key="3">
    <source>
        <dbReference type="ARBA" id="ARBA00022692"/>
    </source>
</evidence>
<dbReference type="RefSeq" id="XP_052755312.1">
    <property type="nucleotide sequence ID" value="XM_052899352.1"/>
</dbReference>
<feature type="transmembrane region" description="Helical" evidence="8">
    <location>
        <begin position="356"/>
        <end position="377"/>
    </location>
</feature>
<feature type="transmembrane region" description="Helical" evidence="8">
    <location>
        <begin position="723"/>
        <end position="743"/>
    </location>
</feature>
<dbReference type="GeneID" id="113509864"/>
<gene>
    <name evidence="11" type="primary">LOC113509864</name>
</gene>
<keyword evidence="4 8" id="KW-1133">Transmembrane helix</keyword>
<feature type="region of interest" description="Disordered" evidence="7">
    <location>
        <begin position="151"/>
        <end position="179"/>
    </location>
</feature>
<keyword evidence="9" id="KW-0732">Signal</keyword>
<keyword evidence="3 8" id="KW-0812">Transmembrane</keyword>
<evidence type="ECO:0000256" key="5">
    <source>
        <dbReference type="ARBA" id="ARBA00023136"/>
    </source>
</evidence>
<feature type="signal peptide" evidence="9">
    <location>
        <begin position="1"/>
        <end position="18"/>
    </location>
</feature>
<evidence type="ECO:0000256" key="4">
    <source>
        <dbReference type="ARBA" id="ARBA00022989"/>
    </source>
</evidence>
<feature type="chain" id="PRO_5046843516" evidence="9">
    <location>
        <begin position="19"/>
        <end position="1107"/>
    </location>
</feature>